<feature type="signal peptide" evidence="1">
    <location>
        <begin position="1"/>
        <end position="30"/>
    </location>
</feature>
<dbReference type="RefSeq" id="WP_068196214.1">
    <property type="nucleotide sequence ID" value="NZ_CP013909.1"/>
</dbReference>
<dbReference type="NCBIfam" id="TIGR04183">
    <property type="entry name" value="Por_Secre_tail"/>
    <property type="match status" value="1"/>
</dbReference>
<dbReference type="AlphaFoldDB" id="A0A0U4B0J3"/>
<feature type="domain" description="Secretion system C-terminal sorting" evidence="2">
    <location>
        <begin position="431"/>
        <end position="504"/>
    </location>
</feature>
<proteinExistence type="predicted"/>
<dbReference type="Pfam" id="PF18962">
    <property type="entry name" value="Por_Secre_tail"/>
    <property type="match status" value="1"/>
</dbReference>
<protein>
    <recommendedName>
        <fullName evidence="2">Secretion system C-terminal sorting domain-containing protein</fullName>
    </recommendedName>
</protein>
<dbReference type="EMBL" id="CP013909">
    <property type="protein sequence ID" value="ALW86557.1"/>
    <property type="molecule type" value="Genomic_DNA"/>
</dbReference>
<gene>
    <name evidence="3" type="ORF">AUC43_16600</name>
</gene>
<sequence>MMANFNFPRPGRLAAALLLGGLWLSSAARAQTLYNGPNGMVAVTDSLLYVRGDATGKAFKNEGQFNQTATAPARPRLFLDEGDLLNTGTWVPGLGTVVFNGASGTQRNLTLNGAILHHLRIDNPAAGSNPGGVLLGSSGQVDGVLRMKNGHLLTTTNYQLRLTATGSVFGETDASYVKGSLVQQQSVPAITSDVDFGGMGFLVNPQSQGFTLEVDRRTGLLLANYSFGQNPVLGSNQGIDRIWRLTTPAPPAAPVTLTLKWLADNDHGLNFNNSQAQVWRSTDNGLTWVRQGPLQPAANRSVTVSTTLETGAWYTVSTYEVPLPVELTSFAATARELDAVLKWSTASEHNSAWFAIERAEDGKNWMEISRKPAAGNSSSTLSYTATDLGAGRKAAAFYYRLHQIDLDGTSNYSGVQYVRFNKTIVFSVEAYPVPMQAYLTLDLVSPAAGPLQIELYDMTGRRVISQKEMAPMGSSRYQVDVRSLATGNYTLRAVQGGQQITRKVLRL</sequence>
<organism evidence="3 4">
    <name type="scientific">Hymenobacter sedentarius</name>
    <dbReference type="NCBI Taxonomy" id="1411621"/>
    <lineage>
        <taxon>Bacteria</taxon>
        <taxon>Pseudomonadati</taxon>
        <taxon>Bacteroidota</taxon>
        <taxon>Cytophagia</taxon>
        <taxon>Cytophagales</taxon>
        <taxon>Hymenobacteraceae</taxon>
        <taxon>Hymenobacter</taxon>
    </lineage>
</organism>
<feature type="chain" id="PRO_5006847051" description="Secretion system C-terminal sorting domain-containing protein" evidence="1">
    <location>
        <begin position="31"/>
        <end position="507"/>
    </location>
</feature>
<evidence type="ECO:0000313" key="3">
    <source>
        <dbReference type="EMBL" id="ALW86557.1"/>
    </source>
</evidence>
<dbReference type="InterPro" id="IPR026444">
    <property type="entry name" value="Secre_tail"/>
</dbReference>
<evidence type="ECO:0000256" key="1">
    <source>
        <dbReference type="SAM" id="SignalP"/>
    </source>
</evidence>
<name>A0A0U4B0J3_9BACT</name>
<keyword evidence="4" id="KW-1185">Reference proteome</keyword>
<dbReference type="OrthoDB" id="663485at2"/>
<dbReference type="STRING" id="1411621.AUC43_16600"/>
<accession>A0A0U4B0J3</accession>
<evidence type="ECO:0000259" key="2">
    <source>
        <dbReference type="Pfam" id="PF18962"/>
    </source>
</evidence>
<keyword evidence="1" id="KW-0732">Signal</keyword>
<dbReference type="Proteomes" id="UP000059542">
    <property type="component" value="Chromosome"/>
</dbReference>
<reference evidence="3 4" key="1">
    <citation type="submission" date="2015-12" db="EMBL/GenBank/DDBJ databases">
        <authorList>
            <person name="Shamseldin A."/>
            <person name="Moawad H."/>
            <person name="Abd El-Rahim W.M."/>
            <person name="Sadowsky M.J."/>
        </authorList>
    </citation>
    <scope>NUCLEOTIDE SEQUENCE [LARGE SCALE GENOMIC DNA]</scope>
    <source>
        <strain evidence="3 4">DG5B</strain>
    </source>
</reference>
<evidence type="ECO:0000313" key="4">
    <source>
        <dbReference type="Proteomes" id="UP000059542"/>
    </source>
</evidence>
<dbReference type="KEGG" id="hyg:AUC43_16600"/>